<dbReference type="CDD" id="cd23702">
    <property type="entry name" value="eL14"/>
    <property type="match status" value="1"/>
</dbReference>
<evidence type="ECO:0000256" key="2">
    <source>
        <dbReference type="ARBA" id="ARBA00004496"/>
    </source>
</evidence>
<keyword evidence="4" id="KW-0963">Cytoplasm</keyword>
<keyword evidence="9" id="KW-1185">Reference proteome</keyword>
<dbReference type="EMBL" id="KQ086056">
    <property type="protein sequence ID" value="KLO09406.1"/>
    <property type="molecule type" value="Genomic_DNA"/>
</dbReference>
<comment type="similarity">
    <text evidence="3">Belongs to the eukaryotic ribosomal protein eL14 family.</text>
</comment>
<dbReference type="GO" id="GO:0022625">
    <property type="term" value="C:cytosolic large ribosomal subunit"/>
    <property type="evidence" value="ECO:0007669"/>
    <property type="project" value="TreeGrafter"/>
</dbReference>
<dbReference type="FunFam" id="2.30.30.30:FF:000030">
    <property type="entry name" value="60S ribosomal protein L14"/>
    <property type="match status" value="1"/>
</dbReference>
<evidence type="ECO:0000313" key="9">
    <source>
        <dbReference type="Proteomes" id="UP000053477"/>
    </source>
</evidence>
<dbReference type="AlphaFoldDB" id="A0A0H2RXC4"/>
<dbReference type="InterPro" id="IPR008991">
    <property type="entry name" value="Translation_prot_SH3-like_sf"/>
</dbReference>
<evidence type="ECO:0000256" key="6">
    <source>
        <dbReference type="ARBA" id="ARBA00023274"/>
    </source>
</evidence>
<evidence type="ECO:0000256" key="3">
    <source>
        <dbReference type="ARBA" id="ARBA00006592"/>
    </source>
</evidence>
<evidence type="ECO:0000313" key="8">
    <source>
        <dbReference type="EMBL" id="KLO09406.1"/>
    </source>
</evidence>
<dbReference type="InterPro" id="IPR039660">
    <property type="entry name" value="Ribosomal_eL14"/>
</dbReference>
<feature type="domain" description="KOW" evidence="7">
    <location>
        <begin position="10"/>
        <end position="37"/>
    </location>
</feature>
<dbReference type="Pfam" id="PF00467">
    <property type="entry name" value="KOW"/>
    <property type="match status" value="1"/>
</dbReference>
<dbReference type="InterPro" id="IPR005824">
    <property type="entry name" value="KOW"/>
</dbReference>
<name>A0A0H2RXC4_9AGAM</name>
<keyword evidence="6" id="KW-0687">Ribonucleoprotein</keyword>
<dbReference type="GO" id="GO:0006412">
    <property type="term" value="P:translation"/>
    <property type="evidence" value="ECO:0007669"/>
    <property type="project" value="InterPro"/>
</dbReference>
<reference evidence="8 9" key="1">
    <citation type="submission" date="2015-04" db="EMBL/GenBank/DDBJ databases">
        <title>Complete genome sequence of Schizopora paradoxa KUC8140, a cosmopolitan wood degrader in East Asia.</title>
        <authorList>
            <consortium name="DOE Joint Genome Institute"/>
            <person name="Min B."/>
            <person name="Park H."/>
            <person name="Jang Y."/>
            <person name="Kim J.-J."/>
            <person name="Kim K.H."/>
            <person name="Pangilinan J."/>
            <person name="Lipzen A."/>
            <person name="Riley R."/>
            <person name="Grigoriev I.V."/>
            <person name="Spatafora J.W."/>
            <person name="Choi I.-G."/>
        </authorList>
    </citation>
    <scope>NUCLEOTIDE SEQUENCE [LARGE SCALE GENOMIC DNA]</scope>
    <source>
        <strain evidence="8 9">KUC8140</strain>
    </source>
</reference>
<organism evidence="8 9">
    <name type="scientific">Schizopora paradoxa</name>
    <dbReference type="NCBI Taxonomy" id="27342"/>
    <lineage>
        <taxon>Eukaryota</taxon>
        <taxon>Fungi</taxon>
        <taxon>Dikarya</taxon>
        <taxon>Basidiomycota</taxon>
        <taxon>Agaricomycotina</taxon>
        <taxon>Agaricomycetes</taxon>
        <taxon>Hymenochaetales</taxon>
        <taxon>Schizoporaceae</taxon>
        <taxon>Schizopora</taxon>
    </lineage>
</organism>
<accession>A0A0H2RXC4</accession>
<dbReference type="InterPro" id="IPR014722">
    <property type="entry name" value="Rib_uL2_dom2"/>
</dbReference>
<protein>
    <recommendedName>
        <fullName evidence="7">KOW domain-containing protein</fullName>
    </recommendedName>
</protein>
<comment type="subcellular location">
    <subcellularLocation>
        <location evidence="2">Cytoplasm</location>
    </subcellularLocation>
</comment>
<dbReference type="Gene3D" id="6.10.250.2270">
    <property type="match status" value="1"/>
</dbReference>
<evidence type="ECO:0000256" key="5">
    <source>
        <dbReference type="ARBA" id="ARBA00022980"/>
    </source>
</evidence>
<dbReference type="GO" id="GO:0003735">
    <property type="term" value="F:structural constituent of ribosome"/>
    <property type="evidence" value="ECO:0007669"/>
    <property type="project" value="InterPro"/>
</dbReference>
<proteinExistence type="inferred from homology"/>
<dbReference type="OrthoDB" id="1875589at2759"/>
<dbReference type="GO" id="GO:0042273">
    <property type="term" value="P:ribosomal large subunit biogenesis"/>
    <property type="evidence" value="ECO:0007669"/>
    <property type="project" value="TreeGrafter"/>
</dbReference>
<evidence type="ECO:0000256" key="4">
    <source>
        <dbReference type="ARBA" id="ARBA00022490"/>
    </source>
</evidence>
<dbReference type="Gene3D" id="2.30.30.30">
    <property type="match status" value="1"/>
</dbReference>
<dbReference type="InterPro" id="IPR002784">
    <property type="entry name" value="Ribosomal_eL14_dom"/>
</dbReference>
<keyword evidence="5" id="KW-0689">Ribosomal protein</keyword>
<gene>
    <name evidence="8" type="ORF">SCHPADRAFT_907747</name>
</gene>
<dbReference type="PANTHER" id="PTHR11127">
    <property type="entry name" value="60S RIBOSOMAL PROTEIN L14"/>
    <property type="match status" value="1"/>
</dbReference>
<dbReference type="SUPFAM" id="SSF50104">
    <property type="entry name" value="Translation proteins SH3-like domain"/>
    <property type="match status" value="1"/>
</dbReference>
<comment type="function">
    <text evidence="1">Component of the ribosome, a large ribonucleoprotein complex responsible for the synthesis of proteins in the cell. The small ribosomal subunit (SSU) binds messenger RNAs (mRNAs) and translates the encoded message by selecting cognate aminoacyl-transfer RNA (tRNA) molecules. The large subunit (LSU) contains the ribosomal catalytic site termed the peptidyl transferase center (PTC), which catalyzes the formation of peptide bonds, thereby polymerizing the amino acids delivered by tRNAs into a polypeptide chain. The nascent polypeptides leave the ribosome through a tunnel in the LSU and interact with protein factors that function in enzymatic processing, targeting, and the membrane insertion of nascent chains at the exit of the ribosomal tunnel.</text>
</comment>
<sequence>MPAPSQFDRFVEVGRVVLLKAGPSAGKIAVIVEIIDQNRAMIDGPTTAVPRQPYPYRHLVLTPLRVSSLPRAARTGVVRKHVTKAGVVEKWEASSWAKKLAARERRSKLNDFERFGVMLAKKQRRDTVRKTIAKERKASA</sequence>
<dbReference type="STRING" id="27342.A0A0H2RXC4"/>
<evidence type="ECO:0000259" key="7">
    <source>
        <dbReference type="SMART" id="SM00739"/>
    </source>
</evidence>
<dbReference type="GO" id="GO:0003723">
    <property type="term" value="F:RNA binding"/>
    <property type="evidence" value="ECO:0007669"/>
    <property type="project" value="InterPro"/>
</dbReference>
<dbReference type="Proteomes" id="UP000053477">
    <property type="component" value="Unassembled WGS sequence"/>
</dbReference>
<evidence type="ECO:0000256" key="1">
    <source>
        <dbReference type="ARBA" id="ARBA00004021"/>
    </source>
</evidence>
<dbReference type="FunCoup" id="A0A0H2RXC4">
    <property type="interactions" value="500"/>
</dbReference>
<dbReference type="Pfam" id="PF01929">
    <property type="entry name" value="Ribosomal_L14e"/>
    <property type="match status" value="1"/>
</dbReference>
<dbReference type="PANTHER" id="PTHR11127:SF2">
    <property type="entry name" value="LARGE RIBOSOMAL SUBUNIT PROTEIN EL14"/>
    <property type="match status" value="1"/>
</dbReference>
<dbReference type="SMART" id="SM00739">
    <property type="entry name" value="KOW"/>
    <property type="match status" value="1"/>
</dbReference>
<dbReference type="InParanoid" id="A0A0H2RXC4"/>